<keyword evidence="4" id="KW-1185">Reference proteome</keyword>
<reference evidence="3 4" key="1">
    <citation type="submission" date="2019-02" db="EMBL/GenBank/DDBJ databases">
        <title>Deep-cultivation of Planctomycetes and their phenomic and genomic characterization uncovers novel biology.</title>
        <authorList>
            <person name="Wiegand S."/>
            <person name="Jogler M."/>
            <person name="Boedeker C."/>
            <person name="Pinto D."/>
            <person name="Vollmers J."/>
            <person name="Rivas-Marin E."/>
            <person name="Kohn T."/>
            <person name="Peeters S.H."/>
            <person name="Heuer A."/>
            <person name="Rast P."/>
            <person name="Oberbeckmann S."/>
            <person name="Bunk B."/>
            <person name="Jeske O."/>
            <person name="Meyerdierks A."/>
            <person name="Storesund J.E."/>
            <person name="Kallscheuer N."/>
            <person name="Luecker S."/>
            <person name="Lage O.M."/>
            <person name="Pohl T."/>
            <person name="Merkel B.J."/>
            <person name="Hornburger P."/>
            <person name="Mueller R.-W."/>
            <person name="Bruemmer F."/>
            <person name="Labrenz M."/>
            <person name="Spormann A.M."/>
            <person name="Op Den Camp H."/>
            <person name="Overmann J."/>
            <person name="Amann R."/>
            <person name="Jetten M.S.M."/>
            <person name="Mascher T."/>
            <person name="Medema M.H."/>
            <person name="Devos D.P."/>
            <person name="Kaster A.-K."/>
            <person name="Ovreas L."/>
            <person name="Rohde M."/>
            <person name="Galperin M.Y."/>
            <person name="Jogler C."/>
        </authorList>
    </citation>
    <scope>NUCLEOTIDE SEQUENCE [LARGE SCALE GENOMIC DNA]</scope>
    <source>
        <strain evidence="3 4">CA85</strain>
    </source>
</reference>
<dbReference type="GO" id="GO:0004176">
    <property type="term" value="F:ATP-dependent peptidase activity"/>
    <property type="evidence" value="ECO:0007669"/>
    <property type="project" value="InterPro"/>
</dbReference>
<dbReference type="OrthoDB" id="6064590at2"/>
<name>A0A5C5YDU3_9BACT</name>
<dbReference type="GO" id="GO:0004222">
    <property type="term" value="F:metalloendopeptidase activity"/>
    <property type="evidence" value="ECO:0007669"/>
    <property type="project" value="InterPro"/>
</dbReference>
<gene>
    <name evidence="3" type="ORF">CA85_16050</name>
</gene>
<dbReference type="GO" id="GO:0006508">
    <property type="term" value="P:proteolysis"/>
    <property type="evidence" value="ECO:0007669"/>
    <property type="project" value="UniProtKB-KW"/>
</dbReference>
<feature type="region of interest" description="Disordered" evidence="1">
    <location>
        <begin position="1"/>
        <end position="33"/>
    </location>
</feature>
<dbReference type="SUPFAM" id="SSF140990">
    <property type="entry name" value="FtsH protease domain-like"/>
    <property type="match status" value="1"/>
</dbReference>
<proteinExistence type="predicted"/>
<comment type="caution">
    <text evidence="3">The sequence shown here is derived from an EMBL/GenBank/DDBJ whole genome shotgun (WGS) entry which is preliminary data.</text>
</comment>
<dbReference type="Proteomes" id="UP000318053">
    <property type="component" value="Unassembled WGS sequence"/>
</dbReference>
<keyword evidence="3" id="KW-0645">Protease</keyword>
<dbReference type="EMBL" id="SJPK01000003">
    <property type="protein sequence ID" value="TWT73138.1"/>
    <property type="molecule type" value="Genomic_DNA"/>
</dbReference>
<evidence type="ECO:0000259" key="2">
    <source>
        <dbReference type="Pfam" id="PF01434"/>
    </source>
</evidence>
<evidence type="ECO:0000313" key="3">
    <source>
        <dbReference type="EMBL" id="TWT73138.1"/>
    </source>
</evidence>
<evidence type="ECO:0000313" key="4">
    <source>
        <dbReference type="Proteomes" id="UP000318053"/>
    </source>
</evidence>
<organism evidence="3 4">
    <name type="scientific">Allorhodopirellula solitaria</name>
    <dbReference type="NCBI Taxonomy" id="2527987"/>
    <lineage>
        <taxon>Bacteria</taxon>
        <taxon>Pseudomonadati</taxon>
        <taxon>Planctomycetota</taxon>
        <taxon>Planctomycetia</taxon>
        <taxon>Pirellulales</taxon>
        <taxon>Pirellulaceae</taxon>
        <taxon>Allorhodopirellula</taxon>
    </lineage>
</organism>
<protein>
    <submittedName>
        <fullName evidence="3">ATP-dependent metalloprotease</fullName>
    </submittedName>
</protein>
<keyword evidence="3" id="KW-0378">Hydrolase</keyword>
<dbReference type="Gene3D" id="1.20.58.760">
    <property type="entry name" value="Peptidase M41"/>
    <property type="match status" value="1"/>
</dbReference>
<accession>A0A5C5YDU3</accession>
<evidence type="ECO:0000256" key="1">
    <source>
        <dbReference type="SAM" id="MobiDB-lite"/>
    </source>
</evidence>
<sequence>MGIRRRFGYTKIMNTPDSNSSPAKPDEGDTPSRTATAYHEAGHAVMAVSLGRQIHKVTIAPGKQAFGGTRLGHCEIKKGRTKGANDQLEDDVLILLAGMVAEARFTGQYCHRGADRDLKDVANLLCTRAASSRQHVTLRRRMLAKTEHILSDDAHVAAMTIIADELLEKTTISGRAVRHHFHQAQQQHS</sequence>
<dbReference type="AlphaFoldDB" id="A0A5C5YDU3"/>
<dbReference type="InterPro" id="IPR037219">
    <property type="entry name" value="Peptidase_M41-like"/>
</dbReference>
<keyword evidence="3" id="KW-0482">Metalloprotease</keyword>
<feature type="domain" description="Peptidase M41" evidence="2">
    <location>
        <begin position="32"/>
        <end position="124"/>
    </location>
</feature>
<dbReference type="Pfam" id="PF01434">
    <property type="entry name" value="Peptidase_M41"/>
    <property type="match status" value="1"/>
</dbReference>
<feature type="compositionally biased region" description="Polar residues" evidence="1">
    <location>
        <begin position="12"/>
        <end position="22"/>
    </location>
</feature>
<dbReference type="InterPro" id="IPR000642">
    <property type="entry name" value="Peptidase_M41"/>
</dbReference>
<dbReference type="GO" id="GO:0005524">
    <property type="term" value="F:ATP binding"/>
    <property type="evidence" value="ECO:0007669"/>
    <property type="project" value="InterPro"/>
</dbReference>